<dbReference type="CDD" id="cd21173">
    <property type="entry name" value="NucC-like"/>
    <property type="match status" value="1"/>
</dbReference>
<dbReference type="InterPro" id="IPR046537">
    <property type="entry name" value="DUF6602"/>
</dbReference>
<sequence length="268" mass="31605">MNHSTNTSHKKHYCYTLFKNFDKILAELDLVYQLNHNPEKGREAEKILSAFLSEYIPKKYKISTGFVLNHNRGISNQCDILIYDDIEMPNLFSGHANKVIHILSLRAVIESKMNLSDSNMITKENEKFESIKKLYREDPEIKNLLYGEPLTILFAYRSYLDEQKLLTALNKLENKNIDLIFCANLGVFDYYYDEEKREYKYRNILGQSSGWNDPYTTEENYKVTKEKVAFALFYSQLLDKLSQIKLTKNFDDDFSYLNLFMQSSLYLD</sequence>
<dbReference type="KEGG" id="nth:Nther_1508"/>
<dbReference type="RefSeq" id="WP_012447961.1">
    <property type="nucleotide sequence ID" value="NC_010718.1"/>
</dbReference>
<reference evidence="2 3" key="1">
    <citation type="submission" date="2008-04" db="EMBL/GenBank/DDBJ databases">
        <title>Complete sequence of chromosome of Natranaerobius thermophilus JW/NM-WN-LF.</title>
        <authorList>
            <consortium name="US DOE Joint Genome Institute"/>
            <person name="Copeland A."/>
            <person name="Lucas S."/>
            <person name="Lapidus A."/>
            <person name="Glavina del Rio T."/>
            <person name="Dalin E."/>
            <person name="Tice H."/>
            <person name="Bruce D."/>
            <person name="Goodwin L."/>
            <person name="Pitluck S."/>
            <person name="Chertkov O."/>
            <person name="Brettin T."/>
            <person name="Detter J.C."/>
            <person name="Han C."/>
            <person name="Kuske C.R."/>
            <person name="Schmutz J."/>
            <person name="Larimer F."/>
            <person name="Land M."/>
            <person name="Hauser L."/>
            <person name="Kyrpides N."/>
            <person name="Lykidis A."/>
            <person name="Mesbah N.M."/>
            <person name="Wiegel J."/>
        </authorList>
    </citation>
    <scope>NUCLEOTIDE SEQUENCE [LARGE SCALE GENOMIC DNA]</scope>
    <source>
        <strain evidence="3">ATCC BAA-1301 / DSM 18059 / JW/NM-WN-LF</strain>
    </source>
</reference>
<feature type="domain" description="DUF6602" evidence="1">
    <location>
        <begin position="33"/>
        <end position="134"/>
    </location>
</feature>
<organism evidence="2 3">
    <name type="scientific">Natranaerobius thermophilus (strain ATCC BAA-1301 / DSM 18059 / JW/NM-WN-LF)</name>
    <dbReference type="NCBI Taxonomy" id="457570"/>
    <lineage>
        <taxon>Bacteria</taxon>
        <taxon>Bacillati</taxon>
        <taxon>Bacillota</taxon>
        <taxon>Clostridia</taxon>
        <taxon>Natranaerobiales</taxon>
        <taxon>Natranaerobiaceae</taxon>
        <taxon>Natranaerobius</taxon>
    </lineage>
</organism>
<dbReference type="Proteomes" id="UP000001683">
    <property type="component" value="Chromosome"/>
</dbReference>
<dbReference type="OrthoDB" id="337432at2"/>
<proteinExistence type="predicted"/>
<evidence type="ECO:0000313" key="2">
    <source>
        <dbReference type="EMBL" id="ACB85089.1"/>
    </source>
</evidence>
<evidence type="ECO:0000313" key="3">
    <source>
        <dbReference type="Proteomes" id="UP000001683"/>
    </source>
</evidence>
<dbReference type="EMBL" id="CP001034">
    <property type="protein sequence ID" value="ACB85089.1"/>
    <property type="molecule type" value="Genomic_DNA"/>
</dbReference>
<accession>B2A3Y7</accession>
<dbReference type="Pfam" id="PF20247">
    <property type="entry name" value="DUF6602"/>
    <property type="match status" value="1"/>
</dbReference>
<dbReference type="InParanoid" id="B2A3Y7"/>
<reference evidence="2 3" key="2">
    <citation type="journal article" date="2011" name="J. Bacteriol.">
        <title>Complete genome sequence of the anaerobic, halophilic alkalithermophile Natranaerobius thermophilus JW/NM-WN-LF.</title>
        <authorList>
            <person name="Zhao B."/>
            <person name="Mesbah N.M."/>
            <person name="Dalin E."/>
            <person name="Goodwin L."/>
            <person name="Nolan M."/>
            <person name="Pitluck S."/>
            <person name="Chertkov O."/>
            <person name="Brettin T.S."/>
            <person name="Han J."/>
            <person name="Larimer F.W."/>
            <person name="Land M.L."/>
            <person name="Hauser L."/>
            <person name="Kyrpides N."/>
            <person name="Wiegel J."/>
        </authorList>
    </citation>
    <scope>NUCLEOTIDE SEQUENCE [LARGE SCALE GENOMIC DNA]</scope>
    <source>
        <strain evidence="3">ATCC BAA-1301 / DSM 18059 / JW/NM-WN-LF</strain>
    </source>
</reference>
<evidence type="ECO:0000259" key="1">
    <source>
        <dbReference type="Pfam" id="PF20247"/>
    </source>
</evidence>
<protein>
    <recommendedName>
        <fullName evidence="1">DUF6602 domain-containing protein</fullName>
    </recommendedName>
</protein>
<dbReference type="HOGENOM" id="CLU_1037562_0_0_9"/>
<dbReference type="STRING" id="457570.Nther_1508"/>
<gene>
    <name evidence="2" type="ordered locus">Nther_1508</name>
</gene>
<dbReference type="AlphaFoldDB" id="B2A3Y7"/>
<name>B2A3Y7_NATTJ</name>
<keyword evidence="3" id="KW-1185">Reference proteome</keyword>